<gene>
    <name evidence="2" type="ORF">FGG08_006261</name>
</gene>
<keyword evidence="1" id="KW-0472">Membrane</keyword>
<keyword evidence="3" id="KW-1185">Reference proteome</keyword>
<accession>A0A9P8I1V6</accession>
<protein>
    <submittedName>
        <fullName evidence="2">Uncharacterized protein</fullName>
    </submittedName>
</protein>
<name>A0A9P8I1V6_9PEZI</name>
<reference evidence="2" key="1">
    <citation type="submission" date="2021-03" db="EMBL/GenBank/DDBJ databases">
        <title>Comparative genomics and phylogenomic investigation of the class Geoglossomycetes provide insights into ecological specialization and systematics.</title>
        <authorList>
            <person name="Melie T."/>
            <person name="Pirro S."/>
            <person name="Miller A.N."/>
            <person name="Quandt A."/>
        </authorList>
    </citation>
    <scope>NUCLEOTIDE SEQUENCE</scope>
    <source>
        <strain evidence="2">GBOQ0MN5Z8</strain>
    </source>
</reference>
<evidence type="ECO:0000256" key="1">
    <source>
        <dbReference type="SAM" id="Phobius"/>
    </source>
</evidence>
<dbReference type="Proteomes" id="UP000698800">
    <property type="component" value="Unassembled WGS sequence"/>
</dbReference>
<feature type="transmembrane region" description="Helical" evidence="1">
    <location>
        <begin position="178"/>
        <end position="199"/>
    </location>
</feature>
<organism evidence="2 3">
    <name type="scientific">Glutinoglossum americanum</name>
    <dbReference type="NCBI Taxonomy" id="1670608"/>
    <lineage>
        <taxon>Eukaryota</taxon>
        <taxon>Fungi</taxon>
        <taxon>Dikarya</taxon>
        <taxon>Ascomycota</taxon>
        <taxon>Pezizomycotina</taxon>
        <taxon>Geoglossomycetes</taxon>
        <taxon>Geoglossales</taxon>
        <taxon>Geoglossaceae</taxon>
        <taxon>Glutinoglossum</taxon>
    </lineage>
</organism>
<sequence length="229" mass="25109">MSDSYWDPAARGRSDMHVVISIDPSLLPPPKTAPAAKIPWAFACREPNSDSYLLLVDLLPSDAGDVAIKKMKIQYRRLMVSGWTKRITSLFTKTMLGTGVVGVLSPYHAYRSRVRLHVRNYTHNILLTDAFQQPGLLRHIPRFAEPAGSCTLGPVEDPRDPWWLEVVVISRVVDKHKVALLLLSILLIAVSTGIAAGISLRRPDVGVSIASGGFALVSALQALMSYVTE</sequence>
<dbReference type="AlphaFoldDB" id="A0A9P8I1V6"/>
<evidence type="ECO:0000313" key="3">
    <source>
        <dbReference type="Proteomes" id="UP000698800"/>
    </source>
</evidence>
<keyword evidence="1" id="KW-0812">Transmembrane</keyword>
<comment type="caution">
    <text evidence="2">The sequence shown here is derived from an EMBL/GenBank/DDBJ whole genome shotgun (WGS) entry which is preliminary data.</text>
</comment>
<evidence type="ECO:0000313" key="2">
    <source>
        <dbReference type="EMBL" id="KAH0536890.1"/>
    </source>
</evidence>
<dbReference type="EMBL" id="JAGHQL010000174">
    <property type="protein sequence ID" value="KAH0536890.1"/>
    <property type="molecule type" value="Genomic_DNA"/>
</dbReference>
<feature type="transmembrane region" description="Helical" evidence="1">
    <location>
        <begin position="205"/>
        <end position="227"/>
    </location>
</feature>
<keyword evidence="1" id="KW-1133">Transmembrane helix</keyword>
<proteinExistence type="predicted"/>